<dbReference type="Gene3D" id="3.30.750.24">
    <property type="entry name" value="STAS domain"/>
    <property type="match status" value="1"/>
</dbReference>
<dbReference type="EMBL" id="JALPRK010000005">
    <property type="protein sequence ID" value="MCK8487149.1"/>
    <property type="molecule type" value="Genomic_DNA"/>
</dbReference>
<dbReference type="GO" id="GO:0016020">
    <property type="term" value="C:membrane"/>
    <property type="evidence" value="ECO:0007669"/>
    <property type="project" value="UniProtKB-SubCell"/>
</dbReference>
<evidence type="ECO:0000259" key="6">
    <source>
        <dbReference type="PROSITE" id="PS50801"/>
    </source>
</evidence>
<dbReference type="PROSITE" id="PS50801">
    <property type="entry name" value="STAS"/>
    <property type="match status" value="1"/>
</dbReference>
<dbReference type="InterPro" id="IPR011547">
    <property type="entry name" value="SLC26A/SulP_dom"/>
</dbReference>
<feature type="transmembrane region" description="Helical" evidence="5">
    <location>
        <begin position="368"/>
        <end position="386"/>
    </location>
</feature>
<evidence type="ECO:0000256" key="4">
    <source>
        <dbReference type="ARBA" id="ARBA00023136"/>
    </source>
</evidence>
<feature type="transmembrane region" description="Helical" evidence="5">
    <location>
        <begin position="317"/>
        <end position="334"/>
    </location>
</feature>
<keyword evidence="2 5" id="KW-0812">Transmembrane</keyword>
<name>A0A9X1XXL3_9BACL</name>
<dbReference type="PANTHER" id="PTHR43310:SF1">
    <property type="entry name" value="SULFATE TRANSPORTER YBAR-RELATED"/>
    <property type="match status" value="1"/>
</dbReference>
<dbReference type="AlphaFoldDB" id="A0A9X1XXL3"/>
<comment type="caution">
    <text evidence="7">The sequence shown here is derived from an EMBL/GenBank/DDBJ whole genome shotgun (WGS) entry which is preliminary data.</text>
</comment>
<organism evidence="7 8">
    <name type="scientific">Paenibacillus mellifer</name>
    <dbReference type="NCBI Taxonomy" id="2937794"/>
    <lineage>
        <taxon>Bacteria</taxon>
        <taxon>Bacillati</taxon>
        <taxon>Bacillota</taxon>
        <taxon>Bacilli</taxon>
        <taxon>Bacillales</taxon>
        <taxon>Paenibacillaceae</taxon>
        <taxon>Paenibacillus</taxon>
    </lineage>
</organism>
<accession>A0A9X1XXL3</accession>
<dbReference type="GO" id="GO:0008271">
    <property type="term" value="F:secondary active sulfate transmembrane transporter activity"/>
    <property type="evidence" value="ECO:0007669"/>
    <property type="project" value="InterPro"/>
</dbReference>
<evidence type="ECO:0000256" key="2">
    <source>
        <dbReference type="ARBA" id="ARBA00022692"/>
    </source>
</evidence>
<dbReference type="InterPro" id="IPR036513">
    <property type="entry name" value="STAS_dom_sf"/>
</dbReference>
<dbReference type="RefSeq" id="WP_248551356.1">
    <property type="nucleotide sequence ID" value="NZ_JALPRK010000005.1"/>
</dbReference>
<dbReference type="CDD" id="cd07042">
    <property type="entry name" value="STAS_SulP_like_sulfate_transporter"/>
    <property type="match status" value="1"/>
</dbReference>
<dbReference type="SUPFAM" id="SSF52091">
    <property type="entry name" value="SpoIIaa-like"/>
    <property type="match status" value="1"/>
</dbReference>
<evidence type="ECO:0000256" key="5">
    <source>
        <dbReference type="SAM" id="Phobius"/>
    </source>
</evidence>
<feature type="domain" description="STAS" evidence="6">
    <location>
        <begin position="388"/>
        <end position="484"/>
    </location>
</feature>
<feature type="transmembrane region" description="Helical" evidence="5">
    <location>
        <begin position="20"/>
        <end position="42"/>
    </location>
</feature>
<dbReference type="PANTHER" id="PTHR43310">
    <property type="entry name" value="SULFATE TRANSPORTER YBAR-RELATED"/>
    <property type="match status" value="1"/>
</dbReference>
<evidence type="ECO:0000313" key="8">
    <source>
        <dbReference type="Proteomes" id="UP001139534"/>
    </source>
</evidence>
<keyword evidence="3 5" id="KW-1133">Transmembrane helix</keyword>
<evidence type="ECO:0000256" key="3">
    <source>
        <dbReference type="ARBA" id="ARBA00022989"/>
    </source>
</evidence>
<evidence type="ECO:0000256" key="1">
    <source>
        <dbReference type="ARBA" id="ARBA00004141"/>
    </source>
</evidence>
<comment type="subcellular location">
    <subcellularLocation>
        <location evidence="1">Membrane</location>
        <topology evidence="1">Multi-pass membrane protein</topology>
    </subcellularLocation>
</comment>
<dbReference type="InterPro" id="IPR018045">
    <property type="entry name" value="S04_transporter_CS"/>
</dbReference>
<dbReference type="Proteomes" id="UP001139534">
    <property type="component" value="Unassembled WGS sequence"/>
</dbReference>
<reference evidence="7" key="1">
    <citation type="submission" date="2022-04" db="EMBL/GenBank/DDBJ databases">
        <authorList>
            <person name="Seo M.-J."/>
        </authorList>
    </citation>
    <scope>NUCLEOTIDE SEQUENCE</scope>
    <source>
        <strain evidence="7">MBLB2552</strain>
    </source>
</reference>
<dbReference type="PROSITE" id="PS01130">
    <property type="entry name" value="SLC26A"/>
    <property type="match status" value="1"/>
</dbReference>
<evidence type="ECO:0000313" key="7">
    <source>
        <dbReference type="EMBL" id="MCK8487149.1"/>
    </source>
</evidence>
<feature type="transmembrane region" description="Helical" evidence="5">
    <location>
        <begin position="292"/>
        <end position="311"/>
    </location>
</feature>
<dbReference type="InterPro" id="IPR002645">
    <property type="entry name" value="STAS_dom"/>
</dbReference>
<dbReference type="InterPro" id="IPR052706">
    <property type="entry name" value="Membrane-Transporter-like"/>
</dbReference>
<feature type="transmembrane region" description="Helical" evidence="5">
    <location>
        <begin position="48"/>
        <end position="78"/>
    </location>
</feature>
<proteinExistence type="predicted"/>
<protein>
    <submittedName>
        <fullName evidence="7">SulP family inorganic anion transporter</fullName>
    </submittedName>
</protein>
<feature type="transmembrane region" description="Helical" evidence="5">
    <location>
        <begin position="90"/>
        <end position="108"/>
    </location>
</feature>
<dbReference type="Pfam" id="PF01740">
    <property type="entry name" value="STAS"/>
    <property type="match status" value="1"/>
</dbReference>
<keyword evidence="4 5" id="KW-0472">Membrane</keyword>
<dbReference type="Pfam" id="PF00916">
    <property type="entry name" value="Sulfate_transp"/>
    <property type="match status" value="2"/>
</dbReference>
<sequence>MLHRLNIKRVWFANTRSDVLSGLTVAFALIPEAIAFSILAGVSPMVGLYASFSIAVVIAFAGGRPGMISAATGAMALLMGGLVRDHGIEYLFAATVLAGILQLLMGYLKLGRFISFLPHPVMTGFVNALAILIFMAQLTHFEKQGWLMYGLVALTLAIIYLFPRLTKAVPSALVAIIAVSILTISLHLDVRTVGDMGAMTSALPAFHLPEVGLTWDMLKTIFPVSLSLAFVGLLESLMTATLIDEITDTSSDKNREMKGQGLANIVTGFFGGMAGCAMIGQSMINMKSGGRTRLSTLVSGVGLLFLVIVLGDVVQQIPMAALVGVMVMVSIGTFDWNSLKSLRKVPVSDALVMVVTVVAVVATDNLSIGVGIGVLLSALSFAWKMARIRTSVREEQGAKTYVVAGQLFFGTVSHFLLEFDAAGDPQRVAVDFSKSHVWDQSAVNAISKLILKYHQLGKEIRIIGLNEESTRLIERVGLSAPSGH</sequence>
<feature type="transmembrane region" description="Helical" evidence="5">
    <location>
        <begin position="168"/>
        <end position="188"/>
    </location>
</feature>
<feature type="transmembrane region" description="Helical" evidence="5">
    <location>
        <begin position="262"/>
        <end position="280"/>
    </location>
</feature>
<gene>
    <name evidence="7" type="ORF">M0651_08210</name>
</gene>
<keyword evidence="8" id="KW-1185">Reference proteome</keyword>
<feature type="transmembrane region" description="Helical" evidence="5">
    <location>
        <begin position="221"/>
        <end position="242"/>
    </location>
</feature>
<feature type="transmembrane region" description="Helical" evidence="5">
    <location>
        <begin position="114"/>
        <end position="134"/>
    </location>
</feature>
<feature type="transmembrane region" description="Helical" evidence="5">
    <location>
        <begin position="146"/>
        <end position="162"/>
    </location>
</feature>